<gene>
    <name evidence="2" type="ORF">QQX09_07305</name>
</gene>
<dbReference type="EMBL" id="JAUHPW010000004">
    <property type="protein sequence ID" value="MDN4475658.1"/>
    <property type="molecule type" value="Genomic_DNA"/>
</dbReference>
<keyword evidence="1" id="KW-1133">Transmembrane helix</keyword>
<accession>A0ABT8G948</accession>
<evidence type="ECO:0000313" key="3">
    <source>
        <dbReference type="Proteomes" id="UP001172728"/>
    </source>
</evidence>
<sequence length="118" mass="11832">MVRIVWSSLVIALIGAIVALVGAGSHRAYGWAGVIVCLVMVGTASVFSRAWLGFAGLAIFGSAWAVLTVVLAQEGPGGSLLIPADAVSLTWVYGGAAVIGAAALVPRRVLGDTKAAVS</sequence>
<name>A0ABT8G948_9MICO</name>
<evidence type="ECO:0000313" key="2">
    <source>
        <dbReference type="EMBL" id="MDN4475658.1"/>
    </source>
</evidence>
<reference evidence="2" key="1">
    <citation type="submission" date="2023-06" db="EMBL/GenBank/DDBJ databases">
        <title>Sysu t00192.</title>
        <authorList>
            <person name="Gao L."/>
            <person name="Fang B.-Z."/>
            <person name="Li W.-J."/>
        </authorList>
    </citation>
    <scope>NUCLEOTIDE SEQUENCE</scope>
    <source>
        <strain evidence="2">SYSU T00192</strain>
    </source>
</reference>
<keyword evidence="1" id="KW-0812">Transmembrane</keyword>
<feature type="transmembrane region" description="Helical" evidence="1">
    <location>
        <begin position="84"/>
        <end position="105"/>
    </location>
</feature>
<comment type="caution">
    <text evidence="2">The sequence shown here is derived from an EMBL/GenBank/DDBJ whole genome shotgun (WGS) entry which is preliminary data.</text>
</comment>
<feature type="transmembrane region" description="Helical" evidence="1">
    <location>
        <begin position="54"/>
        <end position="72"/>
    </location>
</feature>
<keyword evidence="3" id="KW-1185">Reference proteome</keyword>
<protein>
    <submittedName>
        <fullName evidence="2">Uncharacterized protein</fullName>
    </submittedName>
</protein>
<evidence type="ECO:0000256" key="1">
    <source>
        <dbReference type="SAM" id="Phobius"/>
    </source>
</evidence>
<organism evidence="2 3">
    <name type="scientific">Demequina litoralis</name>
    <dbReference type="NCBI Taxonomy" id="3051660"/>
    <lineage>
        <taxon>Bacteria</taxon>
        <taxon>Bacillati</taxon>
        <taxon>Actinomycetota</taxon>
        <taxon>Actinomycetes</taxon>
        <taxon>Micrococcales</taxon>
        <taxon>Demequinaceae</taxon>
        <taxon>Demequina</taxon>
    </lineage>
</organism>
<proteinExistence type="predicted"/>
<dbReference type="Proteomes" id="UP001172728">
    <property type="component" value="Unassembled WGS sequence"/>
</dbReference>
<keyword evidence="1" id="KW-0472">Membrane</keyword>
<dbReference type="RefSeq" id="WP_301132909.1">
    <property type="nucleotide sequence ID" value="NZ_JAUHPW010000004.1"/>
</dbReference>
<feature type="transmembrane region" description="Helical" evidence="1">
    <location>
        <begin position="29"/>
        <end position="47"/>
    </location>
</feature>